<dbReference type="AlphaFoldDB" id="A0AAC9KF51"/>
<gene>
    <name evidence="1" type="ORF">GbCGDNIH9_8633</name>
</gene>
<sequence>MFAAGNYIPIENVLTHNPLSPRQVVPPNRAFCFWPGRPGRPE</sequence>
<organism evidence="1 2">
    <name type="scientific">Granulibacter bethesdensis</name>
    <dbReference type="NCBI Taxonomy" id="364410"/>
    <lineage>
        <taxon>Bacteria</taxon>
        <taxon>Pseudomonadati</taxon>
        <taxon>Pseudomonadota</taxon>
        <taxon>Alphaproteobacteria</taxon>
        <taxon>Acetobacterales</taxon>
        <taxon>Acetobacteraceae</taxon>
        <taxon>Granulibacter</taxon>
    </lineage>
</organism>
<evidence type="ECO:0000313" key="1">
    <source>
        <dbReference type="EMBL" id="APH55050.1"/>
    </source>
</evidence>
<accession>A0AAC9KF51</accession>
<dbReference type="Proteomes" id="UP000182373">
    <property type="component" value="Chromosome"/>
</dbReference>
<name>A0AAC9KF51_9PROT</name>
<evidence type="ECO:0000313" key="2">
    <source>
        <dbReference type="Proteomes" id="UP000182373"/>
    </source>
</evidence>
<reference evidence="2" key="1">
    <citation type="submission" date="2016-11" db="EMBL/GenBank/DDBJ databases">
        <title>Comparative genomic and phenotypic analysis of Granulibacter bethesdensis clinical isolates from patients with chronic granulomatous disease.</title>
        <authorList>
            <person name="Zarember K.A."/>
            <person name="Porcella S.F."/>
            <person name="Chu J."/>
            <person name="Ding L."/>
            <person name="Dahlstrom E."/>
            <person name="Barbian K."/>
            <person name="Martens C."/>
            <person name="Sykora L."/>
            <person name="Kramer S."/>
            <person name="Pettinato A.M."/>
            <person name="Hong H."/>
            <person name="Wald G."/>
            <person name="Berg L.J."/>
            <person name="Rogge L.S."/>
            <person name="Greenberg D.E."/>
            <person name="Falcone E.L."/>
            <person name="Neves J.F."/>
            <person name="Simoes M.J."/>
            <person name="Casal M."/>
            <person name="Rodriguez-Lopez F.C."/>
            <person name="Zelazny A."/>
            <person name="Gallin J.I."/>
            <person name="Holland S.M."/>
        </authorList>
    </citation>
    <scope>NUCLEOTIDE SEQUENCE [LARGE SCALE GENOMIC DNA]</scope>
    <source>
        <strain evidence="2">NIH9.1</strain>
    </source>
</reference>
<proteinExistence type="predicted"/>
<dbReference type="EMBL" id="CP018191">
    <property type="protein sequence ID" value="APH55050.1"/>
    <property type="molecule type" value="Genomic_DNA"/>
</dbReference>
<protein>
    <submittedName>
        <fullName evidence="1">Uncharacterized protein</fullName>
    </submittedName>
</protein>